<keyword evidence="2" id="KW-1185">Reference proteome</keyword>
<protein>
    <submittedName>
        <fullName evidence="1">Uncharacterized protein</fullName>
    </submittedName>
</protein>
<evidence type="ECO:0000313" key="2">
    <source>
        <dbReference type="Proteomes" id="UP000887013"/>
    </source>
</evidence>
<name>A0A8X6IAE0_NEPPI</name>
<proteinExistence type="predicted"/>
<gene>
    <name evidence="1" type="ORF">NPIL_275141</name>
</gene>
<dbReference type="OrthoDB" id="6770266at2759"/>
<sequence>MRILKSEFNTVVSNKSHWVEKIPNFFFYFCGKSIIIFPGKIQLTGQDKSKWTSLQKVVFGAAVLVSSNTGTAAPNIIHFYTRSEELSKRTFYHFFFTPHMLEKLILQTNSKIRRQKDRYAEQKFAVSVACRDDIKA</sequence>
<dbReference type="EMBL" id="BMAW01088916">
    <property type="protein sequence ID" value="GFS37190.1"/>
    <property type="molecule type" value="Genomic_DNA"/>
</dbReference>
<dbReference type="Proteomes" id="UP000887013">
    <property type="component" value="Unassembled WGS sequence"/>
</dbReference>
<dbReference type="AlphaFoldDB" id="A0A8X6IAE0"/>
<reference evidence="1" key="1">
    <citation type="submission" date="2020-08" db="EMBL/GenBank/DDBJ databases">
        <title>Multicomponent nature underlies the extraordinary mechanical properties of spider dragline silk.</title>
        <authorList>
            <person name="Kono N."/>
            <person name="Nakamura H."/>
            <person name="Mori M."/>
            <person name="Yoshida Y."/>
            <person name="Ohtoshi R."/>
            <person name="Malay A.D."/>
            <person name="Moran D.A.P."/>
            <person name="Tomita M."/>
            <person name="Numata K."/>
            <person name="Arakawa K."/>
        </authorList>
    </citation>
    <scope>NUCLEOTIDE SEQUENCE</scope>
</reference>
<accession>A0A8X6IAE0</accession>
<evidence type="ECO:0000313" key="1">
    <source>
        <dbReference type="EMBL" id="GFS37190.1"/>
    </source>
</evidence>
<comment type="caution">
    <text evidence="1">The sequence shown here is derived from an EMBL/GenBank/DDBJ whole genome shotgun (WGS) entry which is preliminary data.</text>
</comment>
<organism evidence="1 2">
    <name type="scientific">Nephila pilipes</name>
    <name type="common">Giant wood spider</name>
    <name type="synonym">Nephila maculata</name>
    <dbReference type="NCBI Taxonomy" id="299642"/>
    <lineage>
        <taxon>Eukaryota</taxon>
        <taxon>Metazoa</taxon>
        <taxon>Ecdysozoa</taxon>
        <taxon>Arthropoda</taxon>
        <taxon>Chelicerata</taxon>
        <taxon>Arachnida</taxon>
        <taxon>Araneae</taxon>
        <taxon>Araneomorphae</taxon>
        <taxon>Entelegynae</taxon>
        <taxon>Araneoidea</taxon>
        <taxon>Nephilidae</taxon>
        <taxon>Nephila</taxon>
    </lineage>
</organism>